<name>A0AAV1RFB7_9ROSI</name>
<evidence type="ECO:0000313" key="1">
    <source>
        <dbReference type="EMBL" id="CAK7335261.1"/>
    </source>
</evidence>
<accession>A0AAV1RFB7</accession>
<proteinExistence type="predicted"/>
<dbReference type="Proteomes" id="UP001314170">
    <property type="component" value="Unassembled WGS sequence"/>
</dbReference>
<organism evidence="1 2">
    <name type="scientific">Dovyalis caffra</name>
    <dbReference type="NCBI Taxonomy" id="77055"/>
    <lineage>
        <taxon>Eukaryota</taxon>
        <taxon>Viridiplantae</taxon>
        <taxon>Streptophyta</taxon>
        <taxon>Embryophyta</taxon>
        <taxon>Tracheophyta</taxon>
        <taxon>Spermatophyta</taxon>
        <taxon>Magnoliopsida</taxon>
        <taxon>eudicotyledons</taxon>
        <taxon>Gunneridae</taxon>
        <taxon>Pentapetalae</taxon>
        <taxon>rosids</taxon>
        <taxon>fabids</taxon>
        <taxon>Malpighiales</taxon>
        <taxon>Salicaceae</taxon>
        <taxon>Flacourtieae</taxon>
        <taxon>Dovyalis</taxon>
    </lineage>
</organism>
<dbReference type="AlphaFoldDB" id="A0AAV1RFB7"/>
<comment type="caution">
    <text evidence="1">The sequence shown here is derived from an EMBL/GenBank/DDBJ whole genome shotgun (WGS) entry which is preliminary data.</text>
</comment>
<gene>
    <name evidence="1" type="ORF">DCAF_LOCUS10290</name>
</gene>
<evidence type="ECO:0000313" key="2">
    <source>
        <dbReference type="Proteomes" id="UP001314170"/>
    </source>
</evidence>
<reference evidence="1 2" key="1">
    <citation type="submission" date="2024-01" db="EMBL/GenBank/DDBJ databases">
        <authorList>
            <person name="Waweru B."/>
        </authorList>
    </citation>
    <scope>NUCLEOTIDE SEQUENCE [LARGE SCALE GENOMIC DNA]</scope>
</reference>
<protein>
    <submittedName>
        <fullName evidence="1">Uncharacterized protein</fullName>
    </submittedName>
</protein>
<sequence length="260" mass="28124">MLGMYPCHHSICTSALDDPVRTREAIPWDECSQYMHVQKKQTSGKDSVLDSSIDQYPHLHVYVDGLVTTAGKKAINIQDAKSPEKASNIQDQDAKSPDITVPVRRFLNEISQQKSISMWFLAFIAIESSWPLFSYSDPFVLLKEEVSRNVGGSVSERSTIDGLGIEEVSRNVGGGVSERSTIDGLGIGFSYSDPSMLLKEEVSRNGGGGVSERSTIDGLGIGVFSYSDPFVLLKEEVSRNGGGGVSERSIIDGLGIGVTT</sequence>
<dbReference type="EMBL" id="CAWUPB010000957">
    <property type="protein sequence ID" value="CAK7335261.1"/>
    <property type="molecule type" value="Genomic_DNA"/>
</dbReference>
<keyword evidence="2" id="KW-1185">Reference proteome</keyword>